<protein>
    <submittedName>
        <fullName evidence="2">Uncharacterized protein</fullName>
    </submittedName>
</protein>
<comment type="caution">
    <text evidence="2">The sequence shown here is derived from an EMBL/GenBank/DDBJ whole genome shotgun (WGS) entry which is preliminary data.</text>
</comment>
<feature type="compositionally biased region" description="Low complexity" evidence="1">
    <location>
        <begin position="1"/>
        <end position="16"/>
    </location>
</feature>
<feature type="non-terminal residue" evidence="2">
    <location>
        <position position="1"/>
    </location>
</feature>
<organism evidence="2 3">
    <name type="scientific">Prorocentrum cordatum</name>
    <dbReference type="NCBI Taxonomy" id="2364126"/>
    <lineage>
        <taxon>Eukaryota</taxon>
        <taxon>Sar</taxon>
        <taxon>Alveolata</taxon>
        <taxon>Dinophyceae</taxon>
        <taxon>Prorocentrales</taxon>
        <taxon>Prorocentraceae</taxon>
        <taxon>Prorocentrum</taxon>
    </lineage>
</organism>
<sequence>DAESPGPLGAARGPAATWPQAPSYCTADEATEEADFGAQEDLELREQVKHFVQETTVAGRVVDVVMEEGRVEVGCLRLTRNLRFFQLEVGGAVHEIPVTTVKDVCTGVDVGSSWAPVRLDGLCSTIVLKNEECLTFRFDSDAERDAFSRCVRIMSMALDL</sequence>
<evidence type="ECO:0000313" key="2">
    <source>
        <dbReference type="EMBL" id="CAK0882651.1"/>
    </source>
</evidence>
<evidence type="ECO:0000313" key="3">
    <source>
        <dbReference type="Proteomes" id="UP001189429"/>
    </source>
</evidence>
<feature type="region of interest" description="Disordered" evidence="1">
    <location>
        <begin position="1"/>
        <end position="21"/>
    </location>
</feature>
<accession>A0ABN9W8Y5</accession>
<gene>
    <name evidence="2" type="ORF">PCOR1329_LOCUS65101</name>
</gene>
<dbReference type="Proteomes" id="UP001189429">
    <property type="component" value="Unassembled WGS sequence"/>
</dbReference>
<keyword evidence="3" id="KW-1185">Reference proteome</keyword>
<dbReference type="Gene3D" id="2.30.29.30">
    <property type="entry name" value="Pleckstrin-homology domain (PH domain)/Phosphotyrosine-binding domain (PTB)"/>
    <property type="match status" value="1"/>
</dbReference>
<proteinExistence type="predicted"/>
<name>A0ABN9W8Y5_9DINO</name>
<dbReference type="InterPro" id="IPR011993">
    <property type="entry name" value="PH-like_dom_sf"/>
</dbReference>
<reference evidence="2" key="1">
    <citation type="submission" date="2023-10" db="EMBL/GenBank/DDBJ databases">
        <authorList>
            <person name="Chen Y."/>
            <person name="Shah S."/>
            <person name="Dougan E. K."/>
            <person name="Thang M."/>
            <person name="Chan C."/>
        </authorList>
    </citation>
    <scope>NUCLEOTIDE SEQUENCE [LARGE SCALE GENOMIC DNA]</scope>
</reference>
<evidence type="ECO:0000256" key="1">
    <source>
        <dbReference type="SAM" id="MobiDB-lite"/>
    </source>
</evidence>
<dbReference type="EMBL" id="CAUYUJ010018320">
    <property type="protein sequence ID" value="CAK0882651.1"/>
    <property type="molecule type" value="Genomic_DNA"/>
</dbReference>